<dbReference type="PANTHER" id="PTHR11062:SF59">
    <property type="entry name" value="EXOSTOSIN FAMILY PROTEIN"/>
    <property type="match status" value="1"/>
</dbReference>
<keyword evidence="8" id="KW-1185">Reference proteome</keyword>
<organism evidence="7 8">
    <name type="scientific">Ceratodon purpureus</name>
    <name type="common">Fire moss</name>
    <name type="synonym">Dicranum purpureum</name>
    <dbReference type="NCBI Taxonomy" id="3225"/>
    <lineage>
        <taxon>Eukaryota</taxon>
        <taxon>Viridiplantae</taxon>
        <taxon>Streptophyta</taxon>
        <taxon>Embryophyta</taxon>
        <taxon>Bryophyta</taxon>
        <taxon>Bryophytina</taxon>
        <taxon>Bryopsida</taxon>
        <taxon>Dicranidae</taxon>
        <taxon>Pseudoditrichales</taxon>
        <taxon>Ditrichaceae</taxon>
        <taxon>Ceratodon</taxon>
    </lineage>
</organism>
<dbReference type="InterPro" id="IPR004263">
    <property type="entry name" value="Exostosin"/>
</dbReference>
<name>A0A8T0ICU2_CERPU</name>
<proteinExistence type="inferred from homology"/>
<gene>
    <name evidence="7" type="ORF">KC19_4G197000</name>
</gene>
<comment type="subcellular location">
    <subcellularLocation>
        <location evidence="1">Golgi apparatus membrane</location>
        <topology evidence="1">Single-pass type II membrane protein</topology>
    </subcellularLocation>
</comment>
<dbReference type="EMBL" id="CM026424">
    <property type="protein sequence ID" value="KAG0580757.1"/>
    <property type="molecule type" value="Genomic_DNA"/>
</dbReference>
<evidence type="ECO:0000256" key="2">
    <source>
        <dbReference type="ARBA" id="ARBA00010271"/>
    </source>
</evidence>
<evidence type="ECO:0000256" key="4">
    <source>
        <dbReference type="ARBA" id="ARBA00023034"/>
    </source>
</evidence>
<keyword evidence="5" id="KW-0472">Membrane</keyword>
<dbReference type="Pfam" id="PF03016">
    <property type="entry name" value="Exostosin_GT47"/>
    <property type="match status" value="1"/>
</dbReference>
<accession>A0A8T0ICU2</accession>
<dbReference type="GO" id="GO:0000139">
    <property type="term" value="C:Golgi membrane"/>
    <property type="evidence" value="ECO:0007669"/>
    <property type="project" value="UniProtKB-SubCell"/>
</dbReference>
<comment type="caution">
    <text evidence="7">The sequence shown here is derived from an EMBL/GenBank/DDBJ whole genome shotgun (WGS) entry which is preliminary data.</text>
</comment>
<reference evidence="7" key="1">
    <citation type="submission" date="2020-06" db="EMBL/GenBank/DDBJ databases">
        <title>WGS assembly of Ceratodon purpureus strain R40.</title>
        <authorList>
            <person name="Carey S.B."/>
            <person name="Jenkins J."/>
            <person name="Shu S."/>
            <person name="Lovell J.T."/>
            <person name="Sreedasyam A."/>
            <person name="Maumus F."/>
            <person name="Tiley G.P."/>
            <person name="Fernandez-Pozo N."/>
            <person name="Barry K."/>
            <person name="Chen C."/>
            <person name="Wang M."/>
            <person name="Lipzen A."/>
            <person name="Daum C."/>
            <person name="Saski C.A."/>
            <person name="Payton A.C."/>
            <person name="Mcbreen J.C."/>
            <person name="Conrad R.E."/>
            <person name="Kollar L.M."/>
            <person name="Olsson S."/>
            <person name="Huttunen S."/>
            <person name="Landis J.B."/>
            <person name="Wickett N.J."/>
            <person name="Johnson M.G."/>
            <person name="Rensing S.A."/>
            <person name="Grimwood J."/>
            <person name="Schmutz J."/>
            <person name="Mcdaniel S.F."/>
        </authorList>
    </citation>
    <scope>NUCLEOTIDE SEQUENCE</scope>
    <source>
        <strain evidence="7">R40</strain>
    </source>
</reference>
<evidence type="ECO:0000313" key="8">
    <source>
        <dbReference type="Proteomes" id="UP000822688"/>
    </source>
</evidence>
<evidence type="ECO:0000259" key="6">
    <source>
        <dbReference type="Pfam" id="PF03016"/>
    </source>
</evidence>
<dbReference type="InterPro" id="IPR040911">
    <property type="entry name" value="Exostosin_GT47"/>
</dbReference>
<evidence type="ECO:0000256" key="5">
    <source>
        <dbReference type="SAM" id="Phobius"/>
    </source>
</evidence>
<dbReference type="AlphaFoldDB" id="A0A8T0ICU2"/>
<feature type="transmembrane region" description="Helical" evidence="5">
    <location>
        <begin position="75"/>
        <end position="97"/>
    </location>
</feature>
<feature type="domain" description="Exostosin GT47" evidence="6">
    <location>
        <begin position="222"/>
        <end position="508"/>
    </location>
</feature>
<evidence type="ECO:0000256" key="1">
    <source>
        <dbReference type="ARBA" id="ARBA00004323"/>
    </source>
</evidence>
<sequence>MRTPPGFFGMSANDDYDVEAAVGETESSAASQKCYLPPSVGFSEQGVQNRGRKGYRVLQSQRAHGRHLQHRYTKWITCPVVAVLIGLLVAILLFQGFSSLSTKAFSTKAISSGLSENEYAILDVDDSVDGTSQQGRFPELSMKNRTRVRSAGMMFRRRVLDTLQGMLWARHPPEHAKSLEAASRGDLRGKSEVIVSNAHKMREEELVYHNFTHFTETYAEMKKTFKIFVYRDGFKPLVHGAKTGGVYATEGLFLKRMEDPSNSFTVSDPKKAHMFLLPYSVRQMVDFVQDPYSRSMRPMKTFIANYVETIASKYPYWNRTHGADHFFVSCHDWAPLSTMFHEELHKNSMKVVCNADLKANFDLRKDVSIPQTLKGGNQSDLDIGNLPPDQRDFFAFYAGQMHGVVRPVLIEHWKGKDPSMKIYEVLPPEIAQNISYAEHMKRSRYCLCPKGFEVNSPRIVEAILSGCVPVIIADNFVLPYSDVLDWTKFSITVAEKDIPHLKKILSSIPDGTYRSMQSRLKYIRRHFVWLEDPEDAEYDSFHMALHSIWRQSKKIRRKLRKPKADPSHILTAAS</sequence>
<keyword evidence="5" id="KW-1133">Transmembrane helix</keyword>
<protein>
    <recommendedName>
        <fullName evidence="6">Exostosin GT47 domain-containing protein</fullName>
    </recommendedName>
</protein>
<dbReference type="GO" id="GO:0016757">
    <property type="term" value="F:glycosyltransferase activity"/>
    <property type="evidence" value="ECO:0007669"/>
    <property type="project" value="InterPro"/>
</dbReference>
<comment type="similarity">
    <text evidence="2">Belongs to the glycosyltransferase 47 family.</text>
</comment>
<keyword evidence="5" id="KW-0812">Transmembrane</keyword>
<keyword evidence="3" id="KW-0735">Signal-anchor</keyword>
<dbReference type="EMBL" id="CM026424">
    <property type="protein sequence ID" value="KAG0580756.1"/>
    <property type="molecule type" value="Genomic_DNA"/>
</dbReference>
<dbReference type="PANTHER" id="PTHR11062">
    <property type="entry name" value="EXOSTOSIN HEPARAN SULFATE GLYCOSYLTRANSFERASE -RELATED"/>
    <property type="match status" value="1"/>
</dbReference>
<evidence type="ECO:0000256" key="3">
    <source>
        <dbReference type="ARBA" id="ARBA00022968"/>
    </source>
</evidence>
<keyword evidence="4" id="KW-0333">Golgi apparatus</keyword>
<evidence type="ECO:0000313" key="7">
    <source>
        <dbReference type="EMBL" id="KAG0580757.1"/>
    </source>
</evidence>
<dbReference type="Proteomes" id="UP000822688">
    <property type="component" value="Chromosome 4"/>
</dbReference>